<dbReference type="InterPro" id="IPR046496">
    <property type="entry name" value="DUF6589"/>
</dbReference>
<feature type="region of interest" description="Disordered" evidence="1">
    <location>
        <begin position="590"/>
        <end position="620"/>
    </location>
</feature>
<organism evidence="3 4">
    <name type="scientific">Lentinula detonsa</name>
    <dbReference type="NCBI Taxonomy" id="2804962"/>
    <lineage>
        <taxon>Eukaryota</taxon>
        <taxon>Fungi</taxon>
        <taxon>Dikarya</taxon>
        <taxon>Basidiomycota</taxon>
        <taxon>Agaricomycotina</taxon>
        <taxon>Agaricomycetes</taxon>
        <taxon>Agaricomycetidae</taxon>
        <taxon>Agaricales</taxon>
        <taxon>Marasmiineae</taxon>
        <taxon>Omphalotaceae</taxon>
        <taxon>Lentinula</taxon>
    </lineage>
</organism>
<evidence type="ECO:0000256" key="1">
    <source>
        <dbReference type="SAM" id="MobiDB-lite"/>
    </source>
</evidence>
<evidence type="ECO:0000259" key="2">
    <source>
        <dbReference type="Pfam" id="PF20231"/>
    </source>
</evidence>
<sequence>MSRNGYASKNSAKPMELYQSKLETILKTIQKARWTIGDFLYYFSRNEDEDGVPIQGRTRTHSGMLSSFLRGDTKKTLVMIVQEWIKNPMGHPKSEKSSQGAHDEHSHIFSPDKPPEELHFAYPALISWAAQLVKAELIRTVETMVSEQGGLHTFSSGANDISDQKFWGGKLWTKRGQHLKKGSHCFGITVLQWLHPNLKNAKVEPRTHLKAPWQSQETIVHLKLNAKLLPADKGLLLFASRANRYIFSHESRIGASISYNTTLKMLNKYAIHNGCSIREITADPCKNGIVRFDNVQKQIKPRYSRMSRDALMLTGCAGTFAEDESFEAGSLSLDDKKKALAKGLRAELTFEKLWAKVDWTFIDNTLPFLWIEVLLDYSKDVPEFDEYYTKLCQVFMETGTKCHVTPHKTRIFPLKSNGYNETAMTGLLSAIKDFFAQLTMVQLKNYLQFQENKFERMEILEPFLEIWHTVWTNLSRIYEAHWVGLTSSDPSSIGFGANTLKRRAPGNVKKVDYYVYMDLLDSQVDARVLNIWSNELEAKDLFADLGKWSKEGKLPSFEVLYEKAKTLHKKFSMPSAFRSATVCGEGYKEGSPWKAPKQSKTSAAFEKPGTSKKTGKEKKKQPEVEIKLINRAIRHGDVGCVWECMKIMLFSFAGSSHTKYTAYLLEMICNFELEADPKLQTVFFDNWLICPNGRTFEAGDLFQEQLQAELLKKEKHASLGLALRFGNHIPPSRMADIRKLMTRYALEELHLFWKGRSYGEADVMRLDEGVAETLISLESQAFVSLPEGLNPDDQLQKDGFAFNPDAAEVHSDDEDEPLAD</sequence>
<gene>
    <name evidence="3" type="ORF">DFH05DRAFT_1461442</name>
</gene>
<dbReference type="EMBL" id="JANVFU010000010">
    <property type="protein sequence ID" value="KAJ3742315.1"/>
    <property type="molecule type" value="Genomic_DNA"/>
</dbReference>
<dbReference type="Proteomes" id="UP001142393">
    <property type="component" value="Unassembled WGS sequence"/>
</dbReference>
<evidence type="ECO:0000313" key="4">
    <source>
        <dbReference type="Proteomes" id="UP001142393"/>
    </source>
</evidence>
<reference evidence="3 4" key="1">
    <citation type="journal article" date="2023" name="Proc. Natl. Acad. Sci. U.S.A.">
        <title>A global phylogenomic analysis of the shiitake genus Lentinula.</title>
        <authorList>
            <person name="Sierra-Patev S."/>
            <person name="Min B."/>
            <person name="Naranjo-Ortiz M."/>
            <person name="Looney B."/>
            <person name="Konkel Z."/>
            <person name="Slot J.C."/>
            <person name="Sakamoto Y."/>
            <person name="Steenwyk J.L."/>
            <person name="Rokas A."/>
            <person name="Carro J."/>
            <person name="Camarero S."/>
            <person name="Ferreira P."/>
            <person name="Molpeceres G."/>
            <person name="Ruiz-Duenas F.J."/>
            <person name="Serrano A."/>
            <person name="Henrissat B."/>
            <person name="Drula E."/>
            <person name="Hughes K.W."/>
            <person name="Mata J.L."/>
            <person name="Ishikawa N.K."/>
            <person name="Vargas-Isla R."/>
            <person name="Ushijima S."/>
            <person name="Smith C.A."/>
            <person name="Donoghue J."/>
            <person name="Ahrendt S."/>
            <person name="Andreopoulos W."/>
            <person name="He G."/>
            <person name="LaButti K."/>
            <person name="Lipzen A."/>
            <person name="Ng V."/>
            <person name="Riley R."/>
            <person name="Sandor L."/>
            <person name="Barry K."/>
            <person name="Martinez A.T."/>
            <person name="Xiao Y."/>
            <person name="Gibbons J.G."/>
            <person name="Terashima K."/>
            <person name="Grigoriev I.V."/>
            <person name="Hibbett D."/>
        </authorList>
    </citation>
    <scope>NUCLEOTIDE SEQUENCE [LARGE SCALE GENOMIC DNA]</scope>
    <source>
        <strain evidence="3 4">TFB7810</strain>
    </source>
</reference>
<name>A0A9W8NWJ4_9AGAR</name>
<evidence type="ECO:0000313" key="3">
    <source>
        <dbReference type="EMBL" id="KAJ3742315.1"/>
    </source>
</evidence>
<feature type="region of interest" description="Disordered" evidence="1">
    <location>
        <begin position="88"/>
        <end position="110"/>
    </location>
</feature>
<protein>
    <recommendedName>
        <fullName evidence="2">DUF6589 domain-containing protein</fullName>
    </recommendedName>
</protein>
<comment type="caution">
    <text evidence="3">The sequence shown here is derived from an EMBL/GenBank/DDBJ whole genome shotgun (WGS) entry which is preliminary data.</text>
</comment>
<feature type="compositionally biased region" description="Basic and acidic residues" evidence="1">
    <location>
        <begin position="92"/>
        <end position="107"/>
    </location>
</feature>
<proteinExistence type="predicted"/>
<keyword evidence="4" id="KW-1185">Reference proteome</keyword>
<accession>A0A9W8NWJ4</accession>
<dbReference type="Pfam" id="PF20231">
    <property type="entry name" value="DUF6589"/>
    <property type="match status" value="1"/>
</dbReference>
<feature type="domain" description="DUF6589" evidence="2">
    <location>
        <begin position="345"/>
        <end position="708"/>
    </location>
</feature>
<dbReference type="AlphaFoldDB" id="A0A9W8NWJ4"/>